<evidence type="ECO:0008006" key="4">
    <source>
        <dbReference type="Google" id="ProtNLM"/>
    </source>
</evidence>
<evidence type="ECO:0000256" key="1">
    <source>
        <dbReference type="SAM" id="Phobius"/>
    </source>
</evidence>
<evidence type="ECO:0000313" key="2">
    <source>
        <dbReference type="EMBL" id="KAK7041525.1"/>
    </source>
</evidence>
<dbReference type="EMBL" id="JAYKXP010000034">
    <property type="protein sequence ID" value="KAK7041525.1"/>
    <property type="molecule type" value="Genomic_DNA"/>
</dbReference>
<proteinExistence type="predicted"/>
<protein>
    <recommendedName>
        <fullName evidence="4">ATP synthase protein MI25</fullName>
    </recommendedName>
</protein>
<organism evidence="2 3">
    <name type="scientific">Paramarasmius palmivorus</name>
    <dbReference type="NCBI Taxonomy" id="297713"/>
    <lineage>
        <taxon>Eukaryota</taxon>
        <taxon>Fungi</taxon>
        <taxon>Dikarya</taxon>
        <taxon>Basidiomycota</taxon>
        <taxon>Agaricomycotina</taxon>
        <taxon>Agaricomycetes</taxon>
        <taxon>Agaricomycetidae</taxon>
        <taxon>Agaricales</taxon>
        <taxon>Marasmiineae</taxon>
        <taxon>Marasmiaceae</taxon>
        <taxon>Paramarasmius</taxon>
    </lineage>
</organism>
<keyword evidence="3" id="KW-1185">Reference proteome</keyword>
<keyword evidence="1" id="KW-0472">Membrane</keyword>
<comment type="caution">
    <text evidence="2">The sequence shown here is derived from an EMBL/GenBank/DDBJ whole genome shotgun (WGS) entry which is preliminary data.</text>
</comment>
<dbReference type="AlphaFoldDB" id="A0AAW0CSL5"/>
<evidence type="ECO:0000313" key="3">
    <source>
        <dbReference type="Proteomes" id="UP001383192"/>
    </source>
</evidence>
<name>A0AAW0CSL5_9AGAR</name>
<dbReference type="Proteomes" id="UP001383192">
    <property type="component" value="Unassembled WGS sequence"/>
</dbReference>
<sequence>MSLEALSATQTNYANAIAIGLVLTTVIAVPLKWLLEYTNIDNLESLISDLHDLLTDQREKLCLPSKSSFEASLFGLKHRLSDFKYVCYSIDNASWISIISFILWRRWKEPVAINWQAGRLRREILAEAEVEKAALERYLASRQHSPVQRPYRIHTD</sequence>
<accession>A0AAW0CSL5</accession>
<keyword evidence="1" id="KW-1133">Transmembrane helix</keyword>
<keyword evidence="1" id="KW-0812">Transmembrane</keyword>
<feature type="transmembrane region" description="Helical" evidence="1">
    <location>
        <begin position="12"/>
        <end position="35"/>
    </location>
</feature>
<reference evidence="2 3" key="1">
    <citation type="submission" date="2024-01" db="EMBL/GenBank/DDBJ databases">
        <title>A draft genome for a cacao thread blight-causing isolate of Paramarasmius palmivorus.</title>
        <authorList>
            <person name="Baruah I.K."/>
            <person name="Bukari Y."/>
            <person name="Amoako-Attah I."/>
            <person name="Meinhardt L.W."/>
            <person name="Bailey B.A."/>
            <person name="Cohen S.P."/>
        </authorList>
    </citation>
    <scope>NUCLEOTIDE SEQUENCE [LARGE SCALE GENOMIC DNA]</scope>
    <source>
        <strain evidence="2 3">GH-12</strain>
    </source>
</reference>
<gene>
    <name evidence="2" type="ORF">VNI00_009397</name>
</gene>